<dbReference type="InterPro" id="IPR001029">
    <property type="entry name" value="Flagellin_N"/>
</dbReference>
<evidence type="ECO:0000256" key="2">
    <source>
        <dbReference type="ARBA" id="ARBA00023143"/>
    </source>
</evidence>
<feature type="domain" description="Flagellin C-terminal" evidence="5">
    <location>
        <begin position="314"/>
        <end position="399"/>
    </location>
</feature>
<evidence type="ECO:0000256" key="3">
    <source>
        <dbReference type="RuleBase" id="RU362073"/>
    </source>
</evidence>
<evidence type="ECO:0000256" key="1">
    <source>
        <dbReference type="ARBA" id="ARBA00005709"/>
    </source>
</evidence>
<evidence type="ECO:0000259" key="5">
    <source>
        <dbReference type="Pfam" id="PF00700"/>
    </source>
</evidence>
<proteinExistence type="inferred from homology"/>
<sequence length="400" mass="41483">MASILTNINAMSALQTLRSISSNMEDTQNRISSGLRVGSASDNAAYWSIATTMRSDNEALGAVSDALGLGAAKVDTAYAGINSAIDVVKQIKNKLVAATEDGVDKTKIQEEITQLQQQLTSISEAASFSGENWLKADVGTSTSVVASFVRDDSGAVSVKKVGYDFTAGNVLFDTSAGAKAGILDKLNNIEGDGVVLNINTGGTEAAHNVVKYTTQQVIAAGATFDANGKVAWTTASDGSAAGAGVGYVKINDDTWVAAVEKGTATVNQEVAATGTSTHAWVVNTTNTAASTNQTSVSTFTITAATTENQLNNLISVVDTALKTMTSAASALGSVSSRIDLQENFVSKLTDSLDKGIGRLVDADMNEESTKLKALQTQQQLAIQALSIANSDSQNVLSLFR</sequence>
<dbReference type="Gene3D" id="1.20.1330.10">
    <property type="entry name" value="f41 fragment of flagellin, N-terminal domain"/>
    <property type="match status" value="1"/>
</dbReference>
<dbReference type="InterPro" id="IPR046358">
    <property type="entry name" value="Flagellin_C"/>
</dbReference>
<dbReference type="PRINTS" id="PR00207">
    <property type="entry name" value="FLAGELLIN"/>
</dbReference>
<dbReference type="EMBL" id="CP039897">
    <property type="protein sequence ID" value="QCL77843.1"/>
    <property type="molecule type" value="Genomic_DNA"/>
</dbReference>
<evidence type="ECO:0000313" key="7">
    <source>
        <dbReference type="Proteomes" id="UP000298579"/>
    </source>
</evidence>
<dbReference type="GO" id="GO:0005198">
    <property type="term" value="F:structural molecule activity"/>
    <property type="evidence" value="ECO:0007669"/>
    <property type="project" value="UniProtKB-UniRule"/>
</dbReference>
<name>A0AAE6B7N8_AGRTU</name>
<organism evidence="6 7">
    <name type="scientific">Agrobacterium tumefaciens</name>
    <dbReference type="NCBI Taxonomy" id="358"/>
    <lineage>
        <taxon>Bacteria</taxon>
        <taxon>Pseudomonadati</taxon>
        <taxon>Pseudomonadota</taxon>
        <taxon>Alphaproteobacteria</taxon>
        <taxon>Hyphomicrobiales</taxon>
        <taxon>Rhizobiaceae</taxon>
        <taxon>Rhizobium/Agrobacterium group</taxon>
        <taxon>Agrobacterium</taxon>
        <taxon>Agrobacterium tumefaciens complex</taxon>
    </lineage>
</organism>
<dbReference type="AlphaFoldDB" id="A0AAE6B7N8"/>
<keyword evidence="6" id="KW-0966">Cell projection</keyword>
<keyword evidence="6" id="KW-0282">Flagellum</keyword>
<accession>A0AAE6B7N8</accession>
<evidence type="ECO:0000313" key="6">
    <source>
        <dbReference type="EMBL" id="QCL77843.1"/>
    </source>
</evidence>
<keyword evidence="3" id="KW-0964">Secreted</keyword>
<dbReference type="PANTHER" id="PTHR42792:SF2">
    <property type="entry name" value="FLAGELLIN"/>
    <property type="match status" value="1"/>
</dbReference>
<feature type="domain" description="Flagellin N-terminal" evidence="4">
    <location>
        <begin position="4"/>
        <end position="135"/>
    </location>
</feature>
<dbReference type="Proteomes" id="UP000298579">
    <property type="component" value="Chromosome circular"/>
</dbReference>
<dbReference type="RefSeq" id="WP_080826154.1">
    <property type="nucleotide sequence ID" value="NZ_CP039888.1"/>
</dbReference>
<comment type="subcellular location">
    <subcellularLocation>
        <location evidence="3">Secreted</location>
    </subcellularLocation>
    <subcellularLocation>
        <location evidence="3">Bacterial flagellum</location>
    </subcellularLocation>
</comment>
<dbReference type="GO" id="GO:0009288">
    <property type="term" value="C:bacterial-type flagellum"/>
    <property type="evidence" value="ECO:0007669"/>
    <property type="project" value="UniProtKB-SubCell"/>
</dbReference>
<dbReference type="SUPFAM" id="SSF64518">
    <property type="entry name" value="Phase 1 flagellin"/>
    <property type="match status" value="1"/>
</dbReference>
<dbReference type="PANTHER" id="PTHR42792">
    <property type="entry name" value="FLAGELLIN"/>
    <property type="match status" value="1"/>
</dbReference>
<comment type="similarity">
    <text evidence="1 3">Belongs to the bacterial flagellin family.</text>
</comment>
<dbReference type="Pfam" id="PF00669">
    <property type="entry name" value="Flagellin_N"/>
    <property type="match status" value="1"/>
</dbReference>
<dbReference type="Pfam" id="PF00700">
    <property type="entry name" value="Flagellin_C"/>
    <property type="match status" value="1"/>
</dbReference>
<comment type="function">
    <text evidence="3">Flagellin is the subunit protein which polymerizes to form the filaments of bacterial flagella.</text>
</comment>
<protein>
    <recommendedName>
        <fullName evidence="3">Flagellin</fullName>
    </recommendedName>
</protein>
<evidence type="ECO:0000259" key="4">
    <source>
        <dbReference type="Pfam" id="PF00669"/>
    </source>
</evidence>
<dbReference type="InterPro" id="IPR001492">
    <property type="entry name" value="Flagellin"/>
</dbReference>
<keyword evidence="6" id="KW-0969">Cilium</keyword>
<reference evidence="6 7" key="1">
    <citation type="submission" date="2019-04" db="EMBL/GenBank/DDBJ databases">
        <title>Complete genome sequence of Agrobacterium tumefaciens CFBP5877.</title>
        <authorList>
            <person name="Huang Y.-Y."/>
            <person name="Chiang H.-Y."/>
            <person name="Chou L."/>
            <person name="Lai E.-M."/>
            <person name="Kuo C.-H."/>
        </authorList>
    </citation>
    <scope>NUCLEOTIDE SEQUENCE [LARGE SCALE GENOMIC DNA]</scope>
    <source>
        <strain evidence="6 7">CFBP5877</strain>
    </source>
</reference>
<keyword evidence="2 3" id="KW-0975">Bacterial flagellum</keyword>
<gene>
    <name evidence="6" type="ORF">CFBP5877_01245</name>
</gene>
<dbReference type="GO" id="GO:0005576">
    <property type="term" value="C:extracellular region"/>
    <property type="evidence" value="ECO:0007669"/>
    <property type="project" value="UniProtKB-SubCell"/>
</dbReference>